<dbReference type="SUPFAM" id="SSF53448">
    <property type="entry name" value="Nucleotide-diphospho-sugar transferases"/>
    <property type="match status" value="1"/>
</dbReference>
<keyword evidence="2" id="KW-0328">Glycosyltransferase</keyword>
<dbReference type="InterPro" id="IPR029044">
    <property type="entry name" value="Nucleotide-diphossugar_trans"/>
</dbReference>
<dbReference type="InterPro" id="IPR001173">
    <property type="entry name" value="Glyco_trans_2-like"/>
</dbReference>
<dbReference type="PANTHER" id="PTHR43685:SF5">
    <property type="entry name" value="GLYCOSYLTRANSFERASE EPSE-RELATED"/>
    <property type="match status" value="1"/>
</dbReference>
<evidence type="ECO:0000256" key="1">
    <source>
        <dbReference type="ARBA" id="ARBA00006739"/>
    </source>
</evidence>
<keyword evidence="6" id="KW-1185">Reference proteome</keyword>
<evidence type="ECO:0000256" key="2">
    <source>
        <dbReference type="ARBA" id="ARBA00022676"/>
    </source>
</evidence>
<comment type="similarity">
    <text evidence="1">Belongs to the glycosyltransferase 2 family.</text>
</comment>
<gene>
    <name evidence="5" type="primary">rfbG</name>
    <name evidence="5" type="ORF">GCM10011363_42020</name>
</gene>
<keyword evidence="3 5" id="KW-0808">Transferase</keyword>
<dbReference type="Gene3D" id="3.90.550.10">
    <property type="entry name" value="Spore Coat Polysaccharide Biosynthesis Protein SpsA, Chain A"/>
    <property type="match status" value="1"/>
</dbReference>
<dbReference type="RefSeq" id="WP_188484066.1">
    <property type="nucleotide sequence ID" value="NZ_BMFC01000019.1"/>
</dbReference>
<dbReference type="InterPro" id="IPR050834">
    <property type="entry name" value="Glycosyltransf_2"/>
</dbReference>
<comment type="caution">
    <text evidence="5">The sequence shown here is derived from an EMBL/GenBank/DDBJ whole genome shotgun (WGS) entry which is preliminary data.</text>
</comment>
<evidence type="ECO:0000313" key="6">
    <source>
        <dbReference type="Proteomes" id="UP000645462"/>
    </source>
</evidence>
<dbReference type="PANTHER" id="PTHR43685">
    <property type="entry name" value="GLYCOSYLTRANSFERASE"/>
    <property type="match status" value="1"/>
</dbReference>
<name>A0ABQ1L7U9_9RHOB</name>
<protein>
    <submittedName>
        <fullName evidence="5">Glycosyl transferase</fullName>
    </submittedName>
</protein>
<feature type="domain" description="Glycosyltransferase 2-like" evidence="4">
    <location>
        <begin position="9"/>
        <end position="122"/>
    </location>
</feature>
<evidence type="ECO:0000259" key="4">
    <source>
        <dbReference type="Pfam" id="PF00535"/>
    </source>
</evidence>
<reference evidence="6" key="1">
    <citation type="journal article" date="2019" name="Int. J. Syst. Evol. Microbiol.">
        <title>The Global Catalogue of Microorganisms (GCM) 10K type strain sequencing project: providing services to taxonomists for standard genome sequencing and annotation.</title>
        <authorList>
            <consortium name="The Broad Institute Genomics Platform"/>
            <consortium name="The Broad Institute Genome Sequencing Center for Infectious Disease"/>
            <person name="Wu L."/>
            <person name="Ma J."/>
        </authorList>
    </citation>
    <scope>NUCLEOTIDE SEQUENCE [LARGE SCALE GENOMIC DNA]</scope>
    <source>
        <strain evidence="6">CGMCC 1.12478</strain>
    </source>
</reference>
<dbReference type="Pfam" id="PF00535">
    <property type="entry name" value="Glycos_transf_2"/>
    <property type="match status" value="1"/>
</dbReference>
<organism evidence="5 6">
    <name type="scientific">Marivita lacus</name>
    <dbReference type="NCBI Taxonomy" id="1323742"/>
    <lineage>
        <taxon>Bacteria</taxon>
        <taxon>Pseudomonadati</taxon>
        <taxon>Pseudomonadota</taxon>
        <taxon>Alphaproteobacteria</taxon>
        <taxon>Rhodobacterales</taxon>
        <taxon>Roseobacteraceae</taxon>
        <taxon>Marivita</taxon>
    </lineage>
</organism>
<sequence>MAPLPHITVLMGTSNGAAFLRQQLASLAAQDHPHWSLWISDDGSTDDTLSLIRAFATDRPNPVILLRGPQTGMSANYLGLLCHPDLPPGPVAFADQDDLWLPHHLARGLSALAQDPAPPAGQVYCAHRMLLREGRAPRPMRWRGQAPAGFRNALVECRMPGSGLILDAAAVALARRAGVVDVPFWDWWITLLLTGAGATFLQDARPGLLYRAHAGNHLGPRTGLHAALWRLNRLRDGTYRRWACTNMAVLEPHMTLLTPANQDILRHALSLAPGPRLRQLSAHRHWRRDRLALWLTA</sequence>
<proteinExistence type="inferred from homology"/>
<accession>A0ABQ1L7U9</accession>
<evidence type="ECO:0000256" key="3">
    <source>
        <dbReference type="ARBA" id="ARBA00022679"/>
    </source>
</evidence>
<dbReference type="EMBL" id="BMFC01000019">
    <property type="protein sequence ID" value="GGC20923.1"/>
    <property type="molecule type" value="Genomic_DNA"/>
</dbReference>
<dbReference type="GO" id="GO:0016740">
    <property type="term" value="F:transferase activity"/>
    <property type="evidence" value="ECO:0007669"/>
    <property type="project" value="UniProtKB-KW"/>
</dbReference>
<evidence type="ECO:0000313" key="5">
    <source>
        <dbReference type="EMBL" id="GGC20923.1"/>
    </source>
</evidence>
<dbReference type="Proteomes" id="UP000645462">
    <property type="component" value="Unassembled WGS sequence"/>
</dbReference>